<keyword evidence="2" id="KW-0863">Zinc-finger</keyword>
<evidence type="ECO:0000256" key="3">
    <source>
        <dbReference type="ARBA" id="ARBA00022833"/>
    </source>
</evidence>
<dbReference type="GO" id="GO:0006397">
    <property type="term" value="P:mRNA processing"/>
    <property type="evidence" value="ECO:0007669"/>
    <property type="project" value="InterPro"/>
</dbReference>
<accession>A0A8X7YK28</accession>
<name>A0A8X7YK28_POPTO</name>
<evidence type="ECO:0000313" key="7">
    <source>
        <dbReference type="Proteomes" id="UP000886885"/>
    </source>
</evidence>
<dbReference type="InterPro" id="IPR025829">
    <property type="entry name" value="Zn_knuckle_CX2CX3GHX4C"/>
</dbReference>
<evidence type="ECO:0000259" key="5">
    <source>
        <dbReference type="Pfam" id="PF13696"/>
    </source>
</evidence>
<sequence length="446" mass="49692">MEEHAVGLLLTRGSSDDGWARQKEEKRRNSVEYIQLDRGDELLVLQLISMGPRHWEMLIVIYVKGGKYGRTRGGLPNKTPPEGYLCHRCHVGGHFIQHCPTNGDPNYDVKRVKAATGIPKSMLKPDPEGLYVLRNGEVAVMKPNEDIFEKEMEGIPARRSSWSVNDVPPDLLCPLCKNTMKDAVLTSKCCFKSFCDRCIRDHLINSRLKCECGATDMLTDYLIPNMTVRRAINRILECDTSSSGGSGDGSGSRSTSFQVQDLVSFVHWPSQTCKVSSTTLSDTSSCSSSKEQQKPTDRVNPLPPMAKRARIAESADESKATTAPINVKEIASKGNLHGIDEEVDQRKLVSSENRKKRKRNASDQNFKACENYMMMPTGSGAYNPNWTGMWGGMEGSYPEPYYNDPMGSYGYSHLGMPYGNTMPQDFWFTMNSEQAGEEALDAGFPH</sequence>
<dbReference type="GO" id="GO:0006511">
    <property type="term" value="P:ubiquitin-dependent protein catabolic process"/>
    <property type="evidence" value="ECO:0007669"/>
    <property type="project" value="TreeGrafter"/>
</dbReference>
<dbReference type="GO" id="GO:0061630">
    <property type="term" value="F:ubiquitin protein ligase activity"/>
    <property type="evidence" value="ECO:0007669"/>
    <property type="project" value="InterPro"/>
</dbReference>
<keyword evidence="7" id="KW-1185">Reference proteome</keyword>
<evidence type="ECO:0000256" key="4">
    <source>
        <dbReference type="SAM" id="MobiDB-lite"/>
    </source>
</evidence>
<dbReference type="GO" id="GO:0005634">
    <property type="term" value="C:nucleus"/>
    <property type="evidence" value="ECO:0007669"/>
    <property type="project" value="TreeGrafter"/>
</dbReference>
<dbReference type="PANTHER" id="PTHR15439:SF0">
    <property type="entry name" value="CELL DIVISION CYCLE AND APOPTOSIS REGULATOR PROTEIN 1-RELATED"/>
    <property type="match status" value="1"/>
</dbReference>
<dbReference type="InterPro" id="IPR033489">
    <property type="entry name" value="RBBP6"/>
</dbReference>
<dbReference type="AlphaFoldDB" id="A0A8X7YK28"/>
<evidence type="ECO:0000256" key="1">
    <source>
        <dbReference type="ARBA" id="ARBA00022723"/>
    </source>
</evidence>
<keyword evidence="1" id="KW-0479">Metal-binding</keyword>
<dbReference type="EMBL" id="JAAWWB010000025">
    <property type="protein sequence ID" value="KAG6752261.1"/>
    <property type="molecule type" value="Genomic_DNA"/>
</dbReference>
<gene>
    <name evidence="6" type="ORF">POTOM_044483</name>
</gene>
<keyword evidence="3" id="KW-0862">Zinc</keyword>
<proteinExistence type="predicted"/>
<comment type="caution">
    <text evidence="6">The sequence shown here is derived from an EMBL/GenBank/DDBJ whole genome shotgun (WGS) entry which is preliminary data.</text>
</comment>
<dbReference type="GO" id="GO:0008270">
    <property type="term" value="F:zinc ion binding"/>
    <property type="evidence" value="ECO:0007669"/>
    <property type="project" value="UniProtKB-KW"/>
</dbReference>
<reference evidence="6" key="1">
    <citation type="journal article" date="2020" name="bioRxiv">
        <title>Hybrid origin of Populus tomentosa Carr. identified through genome sequencing and phylogenomic analysis.</title>
        <authorList>
            <person name="An X."/>
            <person name="Gao K."/>
            <person name="Chen Z."/>
            <person name="Li J."/>
            <person name="Yang X."/>
            <person name="Yang X."/>
            <person name="Zhou J."/>
            <person name="Guo T."/>
            <person name="Zhao T."/>
            <person name="Huang S."/>
            <person name="Miao D."/>
            <person name="Khan W.U."/>
            <person name="Rao P."/>
            <person name="Ye M."/>
            <person name="Lei B."/>
            <person name="Liao W."/>
            <person name="Wang J."/>
            <person name="Ji L."/>
            <person name="Li Y."/>
            <person name="Guo B."/>
            <person name="Mustafa N.S."/>
            <person name="Li S."/>
            <person name="Yun Q."/>
            <person name="Keller S.R."/>
            <person name="Mao J."/>
            <person name="Zhang R."/>
            <person name="Strauss S.H."/>
        </authorList>
    </citation>
    <scope>NUCLEOTIDE SEQUENCE</scope>
    <source>
        <strain evidence="6">GM15</strain>
        <tissue evidence="6">Leaf</tissue>
    </source>
</reference>
<feature type="region of interest" description="Disordered" evidence="4">
    <location>
        <begin position="276"/>
        <end position="304"/>
    </location>
</feature>
<evidence type="ECO:0000313" key="6">
    <source>
        <dbReference type="EMBL" id="KAG6752261.1"/>
    </source>
</evidence>
<dbReference type="CDD" id="cd16620">
    <property type="entry name" value="vRING-HC-C4C4_RBBP6"/>
    <property type="match status" value="1"/>
</dbReference>
<dbReference type="Proteomes" id="UP000886885">
    <property type="component" value="Chromosome 13A"/>
</dbReference>
<evidence type="ECO:0000256" key="2">
    <source>
        <dbReference type="ARBA" id="ARBA00022771"/>
    </source>
</evidence>
<feature type="domain" description="Zinc knuckle CX2CX3GHX4C" evidence="5">
    <location>
        <begin position="81"/>
        <end position="101"/>
    </location>
</feature>
<dbReference type="GO" id="GO:0016567">
    <property type="term" value="P:protein ubiquitination"/>
    <property type="evidence" value="ECO:0007669"/>
    <property type="project" value="InterPro"/>
</dbReference>
<dbReference type="Pfam" id="PF13696">
    <property type="entry name" value="zf-CCHC_2"/>
    <property type="match status" value="1"/>
</dbReference>
<dbReference type="PANTHER" id="PTHR15439">
    <property type="entry name" value="RETINOBLASTOMA-BINDING PROTEIN 6"/>
    <property type="match status" value="1"/>
</dbReference>
<protein>
    <recommendedName>
        <fullName evidence="5">Zinc knuckle CX2CX3GHX4C domain-containing protein</fullName>
    </recommendedName>
</protein>
<organism evidence="6 7">
    <name type="scientific">Populus tomentosa</name>
    <name type="common">Chinese white poplar</name>
    <dbReference type="NCBI Taxonomy" id="118781"/>
    <lineage>
        <taxon>Eukaryota</taxon>
        <taxon>Viridiplantae</taxon>
        <taxon>Streptophyta</taxon>
        <taxon>Embryophyta</taxon>
        <taxon>Tracheophyta</taxon>
        <taxon>Spermatophyta</taxon>
        <taxon>Magnoliopsida</taxon>
        <taxon>eudicotyledons</taxon>
        <taxon>Gunneridae</taxon>
        <taxon>Pentapetalae</taxon>
        <taxon>rosids</taxon>
        <taxon>fabids</taxon>
        <taxon>Malpighiales</taxon>
        <taxon>Salicaceae</taxon>
        <taxon>Saliceae</taxon>
        <taxon>Populus</taxon>
    </lineage>
</organism>
<feature type="compositionally biased region" description="Low complexity" evidence="4">
    <location>
        <begin position="276"/>
        <end position="289"/>
    </location>
</feature>
<dbReference type="OrthoDB" id="851741at2759"/>